<name>A0ACB9SFD3_9MYRT</name>
<reference evidence="2" key="1">
    <citation type="journal article" date="2023" name="Front. Plant Sci.">
        <title>Chromosomal-level genome assembly of Melastoma candidum provides insights into trichome evolution.</title>
        <authorList>
            <person name="Zhong Y."/>
            <person name="Wu W."/>
            <person name="Sun C."/>
            <person name="Zou P."/>
            <person name="Liu Y."/>
            <person name="Dai S."/>
            <person name="Zhou R."/>
        </authorList>
    </citation>
    <scope>NUCLEOTIDE SEQUENCE [LARGE SCALE GENOMIC DNA]</scope>
</reference>
<comment type="caution">
    <text evidence="1">The sequence shown here is derived from an EMBL/GenBank/DDBJ whole genome shotgun (WGS) entry which is preliminary data.</text>
</comment>
<evidence type="ECO:0000313" key="1">
    <source>
        <dbReference type="EMBL" id="KAI4390120.1"/>
    </source>
</evidence>
<dbReference type="EMBL" id="CM042880">
    <property type="protein sequence ID" value="KAI4390120.1"/>
    <property type="molecule type" value="Genomic_DNA"/>
</dbReference>
<gene>
    <name evidence="1" type="ORF">MLD38_002266</name>
</gene>
<accession>A0ACB9SFD3</accession>
<evidence type="ECO:0000313" key="2">
    <source>
        <dbReference type="Proteomes" id="UP001057402"/>
    </source>
</evidence>
<dbReference type="Proteomes" id="UP001057402">
    <property type="component" value="Chromosome 1"/>
</dbReference>
<keyword evidence="2" id="KW-1185">Reference proteome</keyword>
<proteinExistence type="predicted"/>
<protein>
    <submittedName>
        <fullName evidence="1">Uncharacterized protein</fullName>
    </submittedName>
</protein>
<organism evidence="1 2">
    <name type="scientific">Melastoma candidum</name>
    <dbReference type="NCBI Taxonomy" id="119954"/>
    <lineage>
        <taxon>Eukaryota</taxon>
        <taxon>Viridiplantae</taxon>
        <taxon>Streptophyta</taxon>
        <taxon>Embryophyta</taxon>
        <taxon>Tracheophyta</taxon>
        <taxon>Spermatophyta</taxon>
        <taxon>Magnoliopsida</taxon>
        <taxon>eudicotyledons</taxon>
        <taxon>Gunneridae</taxon>
        <taxon>Pentapetalae</taxon>
        <taxon>rosids</taxon>
        <taxon>malvids</taxon>
        <taxon>Myrtales</taxon>
        <taxon>Melastomataceae</taxon>
        <taxon>Melastomatoideae</taxon>
        <taxon>Melastomateae</taxon>
        <taxon>Melastoma</taxon>
    </lineage>
</organism>
<sequence length="318" mass="33168">MGGGTVLRSAAAKVAGIGSANAGLRGLPSSAAAATQSLVRNAAAGRPPSAVLSAQGGLEESLVSPPAAVQWNQWNIDDWEEVVTVVEGGQGPDEPMPRVVFGGAPSLDEAKAATNELKDAIDMVYLLKSEDEVPESMDSAVSTVASGAVSTYAVPNHAVQAFRLLSQNPAAQDVVASIASDPNVWNALLKNEALKDFIQSQNSGTQFPLMNPIVDDSVDDVGSEDRKSPTKLEEMSAESCSTNQENAFMTLLQNVKLTVVEMVSGVSSFIHNIFNPPAAEKTPANDESAGSTTGERSFGASLLGLVMMVIMVVLLKRV</sequence>